<feature type="region of interest" description="Disordered" evidence="1">
    <location>
        <begin position="1"/>
        <end position="57"/>
    </location>
</feature>
<dbReference type="EMBL" id="CAJPIJ010000183">
    <property type="protein sequence ID" value="CAG2005461.1"/>
    <property type="molecule type" value="Genomic_DNA"/>
</dbReference>
<evidence type="ECO:0000313" key="3">
    <source>
        <dbReference type="Proteomes" id="UP000746612"/>
    </source>
</evidence>
<name>A0A9N8RNC7_GIBZA</name>
<reference evidence="2" key="1">
    <citation type="submission" date="2021-03" db="EMBL/GenBank/DDBJ databases">
        <authorList>
            <person name="Alouane T."/>
            <person name="Langin T."/>
            <person name="Bonhomme L."/>
        </authorList>
    </citation>
    <scope>NUCLEOTIDE SEQUENCE</scope>
    <source>
        <strain evidence="2">MDC_Fg202</strain>
    </source>
</reference>
<gene>
    <name evidence="2" type="ORF">MDCFG202_LOCUS496438</name>
</gene>
<proteinExistence type="predicted"/>
<evidence type="ECO:0000256" key="1">
    <source>
        <dbReference type="SAM" id="MobiDB-lite"/>
    </source>
</evidence>
<accession>A0A9N8RNC7</accession>
<protein>
    <submittedName>
        <fullName evidence="2">Uncharacterized protein</fullName>
    </submittedName>
</protein>
<comment type="caution">
    <text evidence="2">The sequence shown here is derived from an EMBL/GenBank/DDBJ whole genome shotgun (WGS) entry which is preliminary data.</text>
</comment>
<dbReference type="AlphaFoldDB" id="A0A9N8RNC7"/>
<dbReference type="Proteomes" id="UP000746612">
    <property type="component" value="Unassembled WGS sequence"/>
</dbReference>
<evidence type="ECO:0000313" key="2">
    <source>
        <dbReference type="EMBL" id="CAG2005461.1"/>
    </source>
</evidence>
<organism evidence="2 3">
    <name type="scientific">Gibberella zeae</name>
    <name type="common">Wheat head blight fungus</name>
    <name type="synonym">Fusarium graminearum</name>
    <dbReference type="NCBI Taxonomy" id="5518"/>
    <lineage>
        <taxon>Eukaryota</taxon>
        <taxon>Fungi</taxon>
        <taxon>Dikarya</taxon>
        <taxon>Ascomycota</taxon>
        <taxon>Pezizomycotina</taxon>
        <taxon>Sordariomycetes</taxon>
        <taxon>Hypocreomycetidae</taxon>
        <taxon>Hypocreales</taxon>
        <taxon>Nectriaceae</taxon>
        <taxon>Fusarium</taxon>
    </lineage>
</organism>
<sequence>MESRDRVITRQGKRMLDSREALNTKPPENTNRGPESGHLIDFSGIEGPSARQSNALTRDNETQITSASMTEFLAAQKAQMDSFLQHFGEQAETHRSALACMIDQFVGIASSLGSNVAHWLGHPAAHQGAQLYEELNRIYKRAIDAEGQCYRLKTDHQTLEKQLAEAVKERDGLRKLVDIANWTCAAKLSDDVIRGQWKKLDYNIRVMVRALTKCQIKRPKDDVTKARFESIVTLWSELLGSDDYKELLITAYLWAIVVEEIFYNGSEFRGGSSIQALKCIREHHFDRRDAKAPKRQARIELDRLKLFCNITADTPGTDFLREMKSILETALDLDGMLMGSMAILSIQWLQTGQSKSLRYDTDLMNSVAHTKELSPKTAVTFMISPVLLKMGNADGCNYDSEMVLCKASVVCE</sequence>
<feature type="compositionally biased region" description="Basic and acidic residues" evidence="1">
    <location>
        <begin position="1"/>
        <end position="22"/>
    </location>
</feature>